<evidence type="ECO:0008006" key="9">
    <source>
        <dbReference type="Google" id="ProtNLM"/>
    </source>
</evidence>
<feature type="transmembrane region" description="Helical" evidence="6">
    <location>
        <begin position="34"/>
        <end position="55"/>
    </location>
</feature>
<evidence type="ECO:0000256" key="1">
    <source>
        <dbReference type="ARBA" id="ARBA00004167"/>
    </source>
</evidence>
<accession>A0A841L5G3</accession>
<dbReference type="AlphaFoldDB" id="A0A841L5G3"/>
<evidence type="ECO:0000256" key="3">
    <source>
        <dbReference type="ARBA" id="ARBA00022989"/>
    </source>
</evidence>
<keyword evidence="2 6" id="KW-0812">Transmembrane</keyword>
<evidence type="ECO:0000256" key="6">
    <source>
        <dbReference type="SAM" id="Phobius"/>
    </source>
</evidence>
<feature type="region of interest" description="Disordered" evidence="5">
    <location>
        <begin position="1"/>
        <end position="24"/>
    </location>
</feature>
<evidence type="ECO:0000313" key="8">
    <source>
        <dbReference type="Proteomes" id="UP000538147"/>
    </source>
</evidence>
<comment type="subcellular location">
    <subcellularLocation>
        <location evidence="1">Membrane</location>
        <topology evidence="1">Single-pass membrane protein</topology>
    </subcellularLocation>
</comment>
<dbReference type="EMBL" id="JACIIV010000013">
    <property type="protein sequence ID" value="MBB6227857.1"/>
    <property type="molecule type" value="Genomic_DNA"/>
</dbReference>
<dbReference type="PANTHER" id="PTHR30168:SF0">
    <property type="entry name" value="INNER MEMBRANE PROTEIN"/>
    <property type="match status" value="1"/>
</dbReference>
<dbReference type="Pfam" id="PF04228">
    <property type="entry name" value="Zn_peptidase"/>
    <property type="match status" value="1"/>
</dbReference>
<reference evidence="7 8" key="1">
    <citation type="submission" date="2020-08" db="EMBL/GenBank/DDBJ databases">
        <title>Genomic Encyclopedia of Type Strains, Phase IV (KMG-IV): sequencing the most valuable type-strain genomes for metagenomic binning, comparative biology and taxonomic classification.</title>
        <authorList>
            <person name="Goeker M."/>
        </authorList>
    </citation>
    <scope>NUCLEOTIDE SEQUENCE [LARGE SCALE GENOMIC DNA]</scope>
    <source>
        <strain evidence="7 8">DSM 102189</strain>
    </source>
</reference>
<keyword evidence="4 6" id="KW-0472">Membrane</keyword>
<dbReference type="Proteomes" id="UP000538147">
    <property type="component" value="Unassembled WGS sequence"/>
</dbReference>
<feature type="region of interest" description="Disordered" evidence="5">
    <location>
        <begin position="66"/>
        <end position="90"/>
    </location>
</feature>
<dbReference type="PANTHER" id="PTHR30168">
    <property type="entry name" value="PUTATIVE MEMBRANE PROTEIN YPFJ"/>
    <property type="match status" value="1"/>
</dbReference>
<evidence type="ECO:0000256" key="4">
    <source>
        <dbReference type="ARBA" id="ARBA00023136"/>
    </source>
</evidence>
<sequence>MRLDDQRESSNVEDRRGMGGGGGRGGGNLLGGLIGGRMGIGGLIVVGIIALVLGINPLTLLGGGGGAPGGGAPREQIGQPNPASGPALQPASDMDRFVARVLATTEDSWGEAFPREVGAPYQPPTLVLFSGGVDSACGSASSAMGPFYCPGDRKVYLDQSFFDQLAQRFGAPGDFAAAYVIAHEVGHHIQTITGISEQVRGAQARASKTEGNALQVRMELQADCLAGVWAQAHKDLLDEGDVDEALAAANAIGDDTLQRAAQGTVVPESFTHGSSAQRKSWFMNGFRGGTIASCDTFAARRL</sequence>
<evidence type="ECO:0000313" key="7">
    <source>
        <dbReference type="EMBL" id="MBB6227857.1"/>
    </source>
</evidence>
<name>A0A841L5G3_9SPHN</name>
<proteinExistence type="predicted"/>
<organism evidence="7 8">
    <name type="scientific">Polymorphobacter multimanifer</name>
    <dbReference type="NCBI Taxonomy" id="1070431"/>
    <lineage>
        <taxon>Bacteria</taxon>
        <taxon>Pseudomonadati</taxon>
        <taxon>Pseudomonadota</taxon>
        <taxon>Alphaproteobacteria</taxon>
        <taxon>Sphingomonadales</taxon>
        <taxon>Sphingosinicellaceae</taxon>
        <taxon>Polymorphobacter</taxon>
    </lineage>
</organism>
<dbReference type="RefSeq" id="WP_184199161.1">
    <property type="nucleotide sequence ID" value="NZ_JACIIV010000013.1"/>
</dbReference>
<keyword evidence="8" id="KW-1185">Reference proteome</keyword>
<keyword evidence="3 6" id="KW-1133">Transmembrane helix</keyword>
<comment type="caution">
    <text evidence="7">The sequence shown here is derived from an EMBL/GenBank/DDBJ whole genome shotgun (WGS) entry which is preliminary data.</text>
</comment>
<gene>
    <name evidence="7" type="ORF">FHS79_002038</name>
</gene>
<evidence type="ECO:0000256" key="2">
    <source>
        <dbReference type="ARBA" id="ARBA00022692"/>
    </source>
</evidence>
<evidence type="ECO:0000256" key="5">
    <source>
        <dbReference type="SAM" id="MobiDB-lite"/>
    </source>
</evidence>
<dbReference type="GO" id="GO:0016020">
    <property type="term" value="C:membrane"/>
    <property type="evidence" value="ECO:0007669"/>
    <property type="project" value="UniProtKB-SubCell"/>
</dbReference>
<protein>
    <recommendedName>
        <fullName evidence="9">Zinc metalloprotease</fullName>
    </recommendedName>
</protein>
<dbReference type="InterPro" id="IPR007343">
    <property type="entry name" value="Uncharacterised_pept_Zn_put"/>
</dbReference>
<feature type="compositionally biased region" description="Basic and acidic residues" evidence="5">
    <location>
        <begin position="1"/>
        <end position="17"/>
    </location>
</feature>